<keyword evidence="4 7" id="KW-1133">Transmembrane helix</keyword>
<feature type="transmembrane region" description="Helical" evidence="7">
    <location>
        <begin position="147"/>
        <end position="164"/>
    </location>
</feature>
<comment type="subcellular location">
    <subcellularLocation>
        <location evidence="1">Membrane</location>
        <topology evidence="1">Multi-pass membrane protein</topology>
    </subcellularLocation>
</comment>
<feature type="region of interest" description="Disordered" evidence="6">
    <location>
        <begin position="353"/>
        <end position="435"/>
    </location>
</feature>
<evidence type="ECO:0000313" key="8">
    <source>
        <dbReference type="EMBL" id="CAI8041635.1"/>
    </source>
</evidence>
<protein>
    <submittedName>
        <fullName evidence="8">Magnesium transporter NIPA2</fullName>
    </submittedName>
</protein>
<feature type="transmembrane region" description="Helical" evidence="7">
    <location>
        <begin position="211"/>
        <end position="238"/>
    </location>
</feature>
<dbReference type="EMBL" id="CASHTH010003197">
    <property type="protein sequence ID" value="CAI8041635.1"/>
    <property type="molecule type" value="Genomic_DNA"/>
</dbReference>
<feature type="transmembrane region" description="Helical" evidence="7">
    <location>
        <begin position="84"/>
        <end position="105"/>
    </location>
</feature>
<feature type="transmembrane region" description="Helical" evidence="7">
    <location>
        <begin position="250"/>
        <end position="268"/>
    </location>
</feature>
<feature type="transmembrane region" description="Helical" evidence="7">
    <location>
        <begin position="280"/>
        <end position="300"/>
    </location>
</feature>
<evidence type="ECO:0000256" key="2">
    <source>
        <dbReference type="ARBA" id="ARBA00007230"/>
    </source>
</evidence>
<evidence type="ECO:0000256" key="1">
    <source>
        <dbReference type="ARBA" id="ARBA00004141"/>
    </source>
</evidence>
<keyword evidence="9" id="KW-1185">Reference proteome</keyword>
<gene>
    <name evidence="8" type="ORF">GBAR_LOCUS23125</name>
</gene>
<dbReference type="PANTHER" id="PTHR12570">
    <property type="match status" value="1"/>
</dbReference>
<dbReference type="InterPro" id="IPR037185">
    <property type="entry name" value="EmrE-like"/>
</dbReference>
<evidence type="ECO:0000256" key="3">
    <source>
        <dbReference type="ARBA" id="ARBA00022692"/>
    </source>
</evidence>
<name>A0AA35X816_GEOBA</name>
<evidence type="ECO:0000256" key="4">
    <source>
        <dbReference type="ARBA" id="ARBA00022989"/>
    </source>
</evidence>
<evidence type="ECO:0000256" key="5">
    <source>
        <dbReference type="ARBA" id="ARBA00023136"/>
    </source>
</evidence>
<organism evidence="8 9">
    <name type="scientific">Geodia barretti</name>
    <name type="common">Barrett's horny sponge</name>
    <dbReference type="NCBI Taxonomy" id="519541"/>
    <lineage>
        <taxon>Eukaryota</taxon>
        <taxon>Metazoa</taxon>
        <taxon>Porifera</taxon>
        <taxon>Demospongiae</taxon>
        <taxon>Heteroscleromorpha</taxon>
        <taxon>Tetractinellida</taxon>
        <taxon>Astrophorina</taxon>
        <taxon>Geodiidae</taxon>
        <taxon>Geodia</taxon>
    </lineage>
</organism>
<feature type="transmembrane region" description="Helical" evidence="7">
    <location>
        <begin position="111"/>
        <end position="135"/>
    </location>
</feature>
<evidence type="ECO:0000256" key="7">
    <source>
        <dbReference type="SAM" id="Phobius"/>
    </source>
</evidence>
<comment type="similarity">
    <text evidence="2">Belongs to the NIPA family.</text>
</comment>
<dbReference type="InterPro" id="IPR008521">
    <property type="entry name" value="Mg_trans_NIPA"/>
</dbReference>
<evidence type="ECO:0000256" key="6">
    <source>
        <dbReference type="SAM" id="MobiDB-lite"/>
    </source>
</evidence>
<dbReference type="AlphaFoldDB" id="A0AA35X816"/>
<dbReference type="Pfam" id="PF05653">
    <property type="entry name" value="Mg_trans_NIPA"/>
    <property type="match status" value="1"/>
</dbReference>
<evidence type="ECO:0000313" key="9">
    <source>
        <dbReference type="Proteomes" id="UP001174909"/>
    </source>
</evidence>
<feature type="transmembrane region" description="Helical" evidence="7">
    <location>
        <begin position="312"/>
        <end position="332"/>
    </location>
</feature>
<dbReference type="GO" id="GO:0015095">
    <property type="term" value="F:magnesium ion transmembrane transporter activity"/>
    <property type="evidence" value="ECO:0007669"/>
    <property type="project" value="InterPro"/>
</dbReference>
<feature type="transmembrane region" description="Helical" evidence="7">
    <location>
        <begin position="43"/>
        <end position="63"/>
    </location>
</feature>
<keyword evidence="3 7" id="KW-0812">Transmembrane</keyword>
<dbReference type="SUPFAM" id="SSF103481">
    <property type="entry name" value="Multidrug resistance efflux transporter EmrE"/>
    <property type="match status" value="1"/>
</dbReference>
<feature type="transmembrane region" description="Helical" evidence="7">
    <location>
        <begin position="184"/>
        <end position="202"/>
    </location>
</feature>
<reference evidence="8" key="1">
    <citation type="submission" date="2023-03" db="EMBL/GenBank/DDBJ databases">
        <authorList>
            <person name="Steffen K."/>
            <person name="Cardenas P."/>
        </authorList>
    </citation>
    <scope>NUCLEOTIDE SEQUENCE</scope>
</reference>
<feature type="compositionally biased region" description="Low complexity" evidence="6">
    <location>
        <begin position="353"/>
        <end position="364"/>
    </location>
</feature>
<dbReference type="PANTHER" id="PTHR12570:SF92">
    <property type="entry name" value="SPICHTHYIN, ISOFORM B"/>
    <property type="match status" value="1"/>
</dbReference>
<sequence length="435" mass="46724">MEAVDGMVTSASGLTVISDATTSPLASPEPCPTEPEVTYSREFLIGVLLAISSSAFIGTSFIVKKKGLLRVARSSVSRAGSGGYAYLHEWLWWAGLLTMVVGEAANFTAYGFAPAFVVTPLGALSVLVSAVLSSYLLKERLNLHGKVGCLLSILGSTVIILHAPEEGEANDLYEIGKNMLSLGFLLYSVFAVMVAVYLIYWVSPQYGQTNILVYIAICSLIGSLSVMACKGLSIALKLTLSGNSQLQNPLAWFFALSVAVCIAVQMNYLNKSLDLFNTSLVTPLYYVMFTTLTIVASAILFHEWQQLTNGDIIGAVCGFLTIVCGVFLLHAFKDINFTIMDLIESTNRQNGAGITSTNTGNNTGAHSLDSQQPLHSMTSFSRRSSNSHSQVSLHTSDSAHRTNHPRSPFITNGSVDSGEEELYSTETAPLVLPDT</sequence>
<keyword evidence="5 7" id="KW-0472">Membrane</keyword>
<accession>A0AA35X816</accession>
<dbReference type="Proteomes" id="UP001174909">
    <property type="component" value="Unassembled WGS sequence"/>
</dbReference>
<feature type="compositionally biased region" description="Low complexity" evidence="6">
    <location>
        <begin position="376"/>
        <end position="396"/>
    </location>
</feature>
<comment type="caution">
    <text evidence="8">The sequence shown here is derived from an EMBL/GenBank/DDBJ whole genome shotgun (WGS) entry which is preliminary data.</text>
</comment>
<proteinExistence type="inferred from homology"/>
<dbReference type="GO" id="GO:0016020">
    <property type="term" value="C:membrane"/>
    <property type="evidence" value="ECO:0007669"/>
    <property type="project" value="UniProtKB-SubCell"/>
</dbReference>